<dbReference type="EMBL" id="CAJNNV010032347">
    <property type="protein sequence ID" value="CAE8639698.1"/>
    <property type="molecule type" value="Genomic_DNA"/>
</dbReference>
<dbReference type="AlphaFoldDB" id="A0A813HNM4"/>
<gene>
    <name evidence="1" type="ORF">PGLA1383_LOCUS51848</name>
    <name evidence="2" type="ORF">PGLA1383_LOCUS54711</name>
</gene>
<keyword evidence="3" id="KW-1185">Reference proteome</keyword>
<protein>
    <submittedName>
        <fullName evidence="2">Uncharacterized protein</fullName>
    </submittedName>
</protein>
<evidence type="ECO:0000313" key="1">
    <source>
        <dbReference type="EMBL" id="CAE8636372.1"/>
    </source>
</evidence>
<sequence>MRLRSSSDTAAPGSLPAAPWPLAARRLHFGSVPAALWQRRGCIPQLYSGRVTDAFRQRRGCTRTASRMHTGIVTGIVTAASDPLAPHVGARPASKLEALQTL</sequence>
<accession>A0A813HNM4</accession>
<comment type="caution">
    <text evidence="2">The sequence shown here is derived from an EMBL/GenBank/DDBJ whole genome shotgun (WGS) entry which is preliminary data.</text>
</comment>
<reference evidence="2" key="1">
    <citation type="submission" date="2021-02" db="EMBL/GenBank/DDBJ databases">
        <authorList>
            <person name="Dougan E. K."/>
            <person name="Rhodes N."/>
            <person name="Thang M."/>
            <person name="Chan C."/>
        </authorList>
    </citation>
    <scope>NUCLEOTIDE SEQUENCE</scope>
</reference>
<name>A0A813HNM4_POLGL</name>
<proteinExistence type="predicted"/>
<evidence type="ECO:0000313" key="3">
    <source>
        <dbReference type="Proteomes" id="UP000654075"/>
    </source>
</evidence>
<organism evidence="2 3">
    <name type="scientific">Polarella glacialis</name>
    <name type="common">Dinoflagellate</name>
    <dbReference type="NCBI Taxonomy" id="89957"/>
    <lineage>
        <taxon>Eukaryota</taxon>
        <taxon>Sar</taxon>
        <taxon>Alveolata</taxon>
        <taxon>Dinophyceae</taxon>
        <taxon>Suessiales</taxon>
        <taxon>Suessiaceae</taxon>
        <taxon>Polarella</taxon>
    </lineage>
</organism>
<dbReference type="EMBL" id="CAJNNV010031480">
    <property type="protein sequence ID" value="CAE8636372.1"/>
    <property type="molecule type" value="Genomic_DNA"/>
</dbReference>
<dbReference type="Proteomes" id="UP000654075">
    <property type="component" value="Unassembled WGS sequence"/>
</dbReference>
<evidence type="ECO:0000313" key="2">
    <source>
        <dbReference type="EMBL" id="CAE8639698.1"/>
    </source>
</evidence>